<dbReference type="Proteomes" id="UP001279660">
    <property type="component" value="Unassembled WGS sequence"/>
</dbReference>
<dbReference type="InterPro" id="IPR007560">
    <property type="entry name" value="Restrct_endonuc_IV_Mrr"/>
</dbReference>
<dbReference type="GO" id="GO:0016787">
    <property type="term" value="F:hydrolase activity"/>
    <property type="evidence" value="ECO:0007669"/>
    <property type="project" value="UniProtKB-KW"/>
</dbReference>
<keyword evidence="3" id="KW-1185">Reference proteome</keyword>
<dbReference type="EC" id="3.1.21.-" evidence="2"/>
<dbReference type="EMBL" id="JAWXXV010000001">
    <property type="protein sequence ID" value="MDX5983049.1"/>
    <property type="molecule type" value="Genomic_DNA"/>
</dbReference>
<sequence>MSSIVPAELTMIDEVLRGESKGYILDFSNSTMREFFTLEFDVDLYSDDYATEGTSKASRLRSFLKQVDDTSAARVLTRLLAYRGAMPAPMRSEIRPLGEGQLLALIKRLERGDGSAGTAPRPIFNRNQYEELRDELNRLWGLDPRPRGYAFETYLKRLFDTFHLNARAPFTLVGEQIDGSFQLGHETYLLEAKWQKDPIGVLELHGFHGKVEQKASWSRGLFVSFGGFTNVGLQAFGQAAKRVICMDGQDIYEALDRNIPIDVVLERKVRHAAETGLPFAMLRQLFPLPHG</sequence>
<keyword evidence="2" id="KW-0378">Hydrolase</keyword>
<gene>
    <name evidence="2" type="ORF">SIL82_02150</name>
</gene>
<evidence type="ECO:0000259" key="1">
    <source>
        <dbReference type="Pfam" id="PF04471"/>
    </source>
</evidence>
<reference evidence="2 3" key="1">
    <citation type="submission" date="2023-11" db="EMBL/GenBank/DDBJ databases">
        <title>MicrobeMod: A computational toolkit for identifying prokaryotic methylation and restriction-modification with nanopore sequencing.</title>
        <authorList>
            <person name="Crits-Christoph A."/>
            <person name="Kang S.C."/>
            <person name="Lee H."/>
            <person name="Ostrov N."/>
        </authorList>
    </citation>
    <scope>NUCLEOTIDE SEQUENCE [LARGE SCALE GENOMIC DNA]</scope>
    <source>
        <strain evidence="2 3">ATCC 14820</strain>
    </source>
</reference>
<dbReference type="Pfam" id="PF04471">
    <property type="entry name" value="Mrr_cat"/>
    <property type="match status" value="1"/>
</dbReference>
<keyword evidence="2" id="KW-0255">Endonuclease</keyword>
<dbReference type="InterPro" id="IPR011856">
    <property type="entry name" value="tRNA_endonuc-like_dom_sf"/>
</dbReference>
<accession>A0ABU4PI13</accession>
<evidence type="ECO:0000313" key="3">
    <source>
        <dbReference type="Proteomes" id="UP001279660"/>
    </source>
</evidence>
<evidence type="ECO:0000313" key="2">
    <source>
        <dbReference type="EMBL" id="MDX5983049.1"/>
    </source>
</evidence>
<proteinExistence type="predicted"/>
<organism evidence="2 3">
    <name type="scientific">Sphingomonas echinoides</name>
    <dbReference type="NCBI Taxonomy" id="59803"/>
    <lineage>
        <taxon>Bacteria</taxon>
        <taxon>Pseudomonadati</taxon>
        <taxon>Pseudomonadota</taxon>
        <taxon>Alphaproteobacteria</taxon>
        <taxon>Sphingomonadales</taxon>
        <taxon>Sphingomonadaceae</taxon>
        <taxon>Sphingomonas</taxon>
    </lineage>
</organism>
<dbReference type="RefSeq" id="WP_010405745.1">
    <property type="nucleotide sequence ID" value="NZ_JAWXXV010000001.1"/>
</dbReference>
<comment type="caution">
    <text evidence="2">The sequence shown here is derived from an EMBL/GenBank/DDBJ whole genome shotgun (WGS) entry which is preliminary data.</text>
</comment>
<keyword evidence="2" id="KW-0540">Nuclease</keyword>
<dbReference type="GO" id="GO:0004519">
    <property type="term" value="F:endonuclease activity"/>
    <property type="evidence" value="ECO:0007669"/>
    <property type="project" value="UniProtKB-KW"/>
</dbReference>
<dbReference type="InterPro" id="IPR011335">
    <property type="entry name" value="Restrct_endonuc-II-like"/>
</dbReference>
<name>A0ABU4PI13_9SPHN</name>
<feature type="domain" description="Restriction endonuclease type IV Mrr" evidence="1">
    <location>
        <begin position="149"/>
        <end position="254"/>
    </location>
</feature>
<dbReference type="Gene3D" id="3.40.1350.10">
    <property type="match status" value="1"/>
</dbReference>
<dbReference type="SUPFAM" id="SSF52980">
    <property type="entry name" value="Restriction endonuclease-like"/>
    <property type="match status" value="1"/>
</dbReference>
<protein>
    <submittedName>
        <fullName evidence="2">Restriction endonuclease</fullName>
        <ecNumber evidence="2">3.1.21.-</ecNumber>
    </submittedName>
</protein>